<accession>A0A0V1KNZ1</accession>
<protein>
    <submittedName>
        <fullName evidence="1">Uncharacterized protein</fullName>
    </submittedName>
</protein>
<proteinExistence type="predicted"/>
<dbReference type="AlphaFoldDB" id="A0A0V1KNZ1"/>
<evidence type="ECO:0000313" key="2">
    <source>
        <dbReference type="Proteomes" id="UP000054721"/>
    </source>
</evidence>
<dbReference type="EMBL" id="JYDW01000379">
    <property type="protein sequence ID" value="KRZ48654.1"/>
    <property type="molecule type" value="Genomic_DNA"/>
</dbReference>
<keyword evidence="2" id="KW-1185">Reference proteome</keyword>
<comment type="caution">
    <text evidence="1">The sequence shown here is derived from an EMBL/GenBank/DDBJ whole genome shotgun (WGS) entry which is preliminary data.</text>
</comment>
<dbReference type="Proteomes" id="UP000054721">
    <property type="component" value="Unassembled WGS sequence"/>
</dbReference>
<name>A0A0V1KNZ1_9BILA</name>
<evidence type="ECO:0000313" key="1">
    <source>
        <dbReference type="EMBL" id="KRZ48654.1"/>
    </source>
</evidence>
<sequence>MASVLASSSDSQDVAKSATASPATPGADARWRYACILTVLMAKKVEQVSPKHTIVSQYMQTPWASCLQRYLHAYPFSSRIWIYVYIFSMSASNLTPCPENSPQQVALDGGSCFLQDLQEVPPSNSTRHFRPAPSPL</sequence>
<gene>
    <name evidence="1" type="ORF">T02_2770</name>
</gene>
<organism evidence="1 2">
    <name type="scientific">Trichinella nativa</name>
    <dbReference type="NCBI Taxonomy" id="6335"/>
    <lineage>
        <taxon>Eukaryota</taxon>
        <taxon>Metazoa</taxon>
        <taxon>Ecdysozoa</taxon>
        <taxon>Nematoda</taxon>
        <taxon>Enoplea</taxon>
        <taxon>Dorylaimia</taxon>
        <taxon>Trichinellida</taxon>
        <taxon>Trichinellidae</taxon>
        <taxon>Trichinella</taxon>
    </lineage>
</organism>
<reference evidence="1 2" key="1">
    <citation type="submission" date="2015-05" db="EMBL/GenBank/DDBJ databases">
        <title>Evolution of Trichinella species and genotypes.</title>
        <authorList>
            <person name="Korhonen P.K."/>
            <person name="Edoardo P."/>
            <person name="Giuseppe L.R."/>
            <person name="Gasser R.B."/>
        </authorList>
    </citation>
    <scope>NUCLEOTIDE SEQUENCE [LARGE SCALE GENOMIC DNA]</scope>
    <source>
        <strain evidence="1">ISS10</strain>
    </source>
</reference>